<evidence type="ECO:0000256" key="5">
    <source>
        <dbReference type="ARBA" id="ARBA00022692"/>
    </source>
</evidence>
<evidence type="ECO:0000256" key="3">
    <source>
        <dbReference type="ARBA" id="ARBA00010617"/>
    </source>
</evidence>
<evidence type="ECO:0008006" key="16">
    <source>
        <dbReference type="Google" id="ProtNLM"/>
    </source>
</evidence>
<dbReference type="GO" id="GO:0020037">
    <property type="term" value="F:heme binding"/>
    <property type="evidence" value="ECO:0007669"/>
    <property type="project" value="InterPro"/>
</dbReference>
<keyword evidence="6 12" id="KW-0479">Metal-binding</keyword>
<gene>
    <name evidence="14" type="ORF">LTRI10_LOCUS26530</name>
</gene>
<dbReference type="GO" id="GO:0005506">
    <property type="term" value="F:iron ion binding"/>
    <property type="evidence" value="ECO:0007669"/>
    <property type="project" value="InterPro"/>
</dbReference>
<dbReference type="InterPro" id="IPR052306">
    <property type="entry name" value="CYP450_71D"/>
</dbReference>
<dbReference type="GO" id="GO:0004497">
    <property type="term" value="F:monooxygenase activity"/>
    <property type="evidence" value="ECO:0007669"/>
    <property type="project" value="UniProtKB-KW"/>
</dbReference>
<evidence type="ECO:0000256" key="11">
    <source>
        <dbReference type="ARBA" id="ARBA00023136"/>
    </source>
</evidence>
<comment type="subcellular location">
    <subcellularLocation>
        <location evidence="2">Membrane</location>
        <topology evidence="2">Single-pass membrane protein</topology>
    </subcellularLocation>
</comment>
<dbReference type="Pfam" id="PF00067">
    <property type="entry name" value="p450"/>
    <property type="match status" value="1"/>
</dbReference>
<evidence type="ECO:0000313" key="15">
    <source>
        <dbReference type="Proteomes" id="UP001497516"/>
    </source>
</evidence>
<dbReference type="GO" id="GO:0016705">
    <property type="term" value="F:oxidoreductase activity, acting on paired donors, with incorporation or reduction of molecular oxygen"/>
    <property type="evidence" value="ECO:0007669"/>
    <property type="project" value="InterPro"/>
</dbReference>
<reference evidence="14 15" key="1">
    <citation type="submission" date="2024-04" db="EMBL/GenBank/DDBJ databases">
        <authorList>
            <person name="Fracassetti M."/>
        </authorList>
    </citation>
    <scope>NUCLEOTIDE SEQUENCE [LARGE SCALE GENOMIC DNA]</scope>
</reference>
<evidence type="ECO:0000256" key="8">
    <source>
        <dbReference type="ARBA" id="ARBA00023002"/>
    </source>
</evidence>
<dbReference type="PRINTS" id="PR00385">
    <property type="entry name" value="P450"/>
</dbReference>
<keyword evidence="9 12" id="KW-0408">Iron</keyword>
<sequence>MSELVRDERVMKKAQAEVRAVFGKGGKVEETGIHELNYLKMVIKESLRLHPPLPLLVPRKSLEQCEMEGYIIPEKTKVIVNAWAIGRDPKYWSDPERFYPERFTDNRTVDYKGNDFEFIPFGAGRRICPGISFGVSTVETALANLLFHFDWKLPGGVKPESLDMDELFGVTVRRKNELHLIPTIWQA</sequence>
<dbReference type="Proteomes" id="UP001497516">
    <property type="component" value="Chromosome 4"/>
</dbReference>
<evidence type="ECO:0000313" key="14">
    <source>
        <dbReference type="EMBL" id="CAL1385386.1"/>
    </source>
</evidence>
<evidence type="ECO:0000256" key="9">
    <source>
        <dbReference type="ARBA" id="ARBA00023004"/>
    </source>
</evidence>
<evidence type="ECO:0000256" key="12">
    <source>
        <dbReference type="PIRSR" id="PIRSR602401-1"/>
    </source>
</evidence>
<keyword evidence="15" id="KW-1185">Reference proteome</keyword>
<dbReference type="AlphaFoldDB" id="A0AAV2EHF6"/>
<evidence type="ECO:0000256" key="10">
    <source>
        <dbReference type="ARBA" id="ARBA00023033"/>
    </source>
</evidence>
<proteinExistence type="inferred from homology"/>
<dbReference type="PANTHER" id="PTHR47953">
    <property type="entry name" value="OS08G0105600 PROTEIN"/>
    <property type="match status" value="1"/>
</dbReference>
<comment type="cofactor">
    <cofactor evidence="1 12">
        <name>heme</name>
        <dbReference type="ChEBI" id="CHEBI:30413"/>
    </cofactor>
</comment>
<dbReference type="PROSITE" id="PS00086">
    <property type="entry name" value="CYTOCHROME_P450"/>
    <property type="match status" value="1"/>
</dbReference>
<dbReference type="GO" id="GO:0016020">
    <property type="term" value="C:membrane"/>
    <property type="evidence" value="ECO:0007669"/>
    <property type="project" value="UniProtKB-SubCell"/>
</dbReference>
<evidence type="ECO:0000256" key="2">
    <source>
        <dbReference type="ARBA" id="ARBA00004167"/>
    </source>
</evidence>
<name>A0AAV2EHF6_9ROSI</name>
<evidence type="ECO:0000256" key="6">
    <source>
        <dbReference type="ARBA" id="ARBA00022723"/>
    </source>
</evidence>
<keyword evidence="8 13" id="KW-0560">Oxidoreductase</keyword>
<dbReference type="SUPFAM" id="SSF48264">
    <property type="entry name" value="Cytochrome P450"/>
    <property type="match status" value="1"/>
</dbReference>
<dbReference type="InterPro" id="IPR036396">
    <property type="entry name" value="Cyt_P450_sf"/>
</dbReference>
<evidence type="ECO:0000256" key="7">
    <source>
        <dbReference type="ARBA" id="ARBA00022989"/>
    </source>
</evidence>
<keyword evidence="11" id="KW-0472">Membrane</keyword>
<protein>
    <recommendedName>
        <fullName evidence="16">Cytochrome P450</fullName>
    </recommendedName>
</protein>
<keyword evidence="5" id="KW-0812">Transmembrane</keyword>
<keyword evidence="7" id="KW-1133">Transmembrane helix</keyword>
<keyword evidence="10 13" id="KW-0503">Monooxygenase</keyword>
<accession>A0AAV2EHF6</accession>
<keyword evidence="4 12" id="KW-0349">Heme</keyword>
<organism evidence="14 15">
    <name type="scientific">Linum trigynum</name>
    <dbReference type="NCBI Taxonomy" id="586398"/>
    <lineage>
        <taxon>Eukaryota</taxon>
        <taxon>Viridiplantae</taxon>
        <taxon>Streptophyta</taxon>
        <taxon>Embryophyta</taxon>
        <taxon>Tracheophyta</taxon>
        <taxon>Spermatophyta</taxon>
        <taxon>Magnoliopsida</taxon>
        <taxon>eudicotyledons</taxon>
        <taxon>Gunneridae</taxon>
        <taxon>Pentapetalae</taxon>
        <taxon>rosids</taxon>
        <taxon>fabids</taxon>
        <taxon>Malpighiales</taxon>
        <taxon>Linaceae</taxon>
        <taxon>Linum</taxon>
    </lineage>
</organism>
<dbReference type="PRINTS" id="PR00463">
    <property type="entry name" value="EP450I"/>
</dbReference>
<evidence type="ECO:0000256" key="13">
    <source>
        <dbReference type="RuleBase" id="RU000461"/>
    </source>
</evidence>
<dbReference type="InterPro" id="IPR002401">
    <property type="entry name" value="Cyt_P450_E_grp-I"/>
</dbReference>
<evidence type="ECO:0000256" key="1">
    <source>
        <dbReference type="ARBA" id="ARBA00001971"/>
    </source>
</evidence>
<feature type="binding site" description="axial binding residue" evidence="12">
    <location>
        <position position="128"/>
    </location>
    <ligand>
        <name>heme</name>
        <dbReference type="ChEBI" id="CHEBI:30413"/>
    </ligand>
    <ligandPart>
        <name>Fe</name>
        <dbReference type="ChEBI" id="CHEBI:18248"/>
    </ligandPart>
</feature>
<dbReference type="InterPro" id="IPR017972">
    <property type="entry name" value="Cyt_P450_CS"/>
</dbReference>
<dbReference type="EMBL" id="OZ034817">
    <property type="protein sequence ID" value="CAL1385386.1"/>
    <property type="molecule type" value="Genomic_DNA"/>
</dbReference>
<comment type="similarity">
    <text evidence="3 13">Belongs to the cytochrome P450 family.</text>
</comment>
<evidence type="ECO:0000256" key="4">
    <source>
        <dbReference type="ARBA" id="ARBA00022617"/>
    </source>
</evidence>
<dbReference type="FunFam" id="1.10.630.10:FF:000126">
    <property type="entry name" value="Predicted protein"/>
    <property type="match status" value="1"/>
</dbReference>
<dbReference type="InterPro" id="IPR001128">
    <property type="entry name" value="Cyt_P450"/>
</dbReference>
<dbReference type="Gene3D" id="1.10.630.10">
    <property type="entry name" value="Cytochrome P450"/>
    <property type="match status" value="1"/>
</dbReference>
<dbReference type="PANTHER" id="PTHR47953:SF19">
    <property type="entry name" value="OS06G0641600 PROTEIN"/>
    <property type="match status" value="1"/>
</dbReference>